<dbReference type="EMBL" id="HE612866">
    <property type="protein sequence ID" value="CCE65200.1"/>
    <property type="molecule type" value="Genomic_DNA"/>
</dbReference>
<comment type="similarity">
    <text evidence="1">Belongs to the bacterial ribosomal protein bS21 family.</text>
</comment>
<dbReference type="KEGG" id="tpf:TPHA_0K00660"/>
<dbReference type="Proteomes" id="UP000005666">
    <property type="component" value="Chromosome 11"/>
</dbReference>
<evidence type="ECO:0000256" key="2">
    <source>
        <dbReference type="ARBA" id="ARBA00022980"/>
    </source>
</evidence>
<evidence type="ECO:0000313" key="5">
    <source>
        <dbReference type="Proteomes" id="UP000005666"/>
    </source>
</evidence>
<proteinExistence type="inferred from homology"/>
<dbReference type="Pfam" id="PF01165">
    <property type="entry name" value="Ribosomal_S21"/>
    <property type="match status" value="1"/>
</dbReference>
<name>G8BZ72_TETPH</name>
<dbReference type="HOGENOM" id="CLU_110335_0_0_1"/>
<dbReference type="GO" id="GO:0005763">
    <property type="term" value="C:mitochondrial small ribosomal subunit"/>
    <property type="evidence" value="ECO:0007669"/>
    <property type="project" value="EnsemblFungi"/>
</dbReference>
<dbReference type="GO" id="GO:0070124">
    <property type="term" value="P:mitochondrial translational initiation"/>
    <property type="evidence" value="ECO:0007669"/>
    <property type="project" value="EnsemblFungi"/>
</dbReference>
<keyword evidence="5" id="KW-1185">Reference proteome</keyword>
<evidence type="ECO:0000256" key="1">
    <source>
        <dbReference type="ARBA" id="ARBA00006640"/>
    </source>
</evidence>
<dbReference type="GeneID" id="11531593"/>
<keyword evidence="3" id="KW-0687">Ribonucleoprotein</keyword>
<protein>
    <recommendedName>
        <fullName evidence="6">Ribosomal protein S21</fullName>
    </recommendedName>
</protein>
<evidence type="ECO:0000256" key="3">
    <source>
        <dbReference type="ARBA" id="ARBA00023274"/>
    </source>
</evidence>
<dbReference type="OrthoDB" id="2501249at2759"/>
<evidence type="ECO:0008006" key="6">
    <source>
        <dbReference type="Google" id="ProtNLM"/>
    </source>
</evidence>
<organism evidence="4 5">
    <name type="scientific">Tetrapisispora phaffii (strain ATCC 24235 / CBS 4417 / NBRC 1672 / NRRL Y-8282 / UCD 70-5)</name>
    <name type="common">Yeast</name>
    <name type="synonym">Fabospora phaffii</name>
    <dbReference type="NCBI Taxonomy" id="1071381"/>
    <lineage>
        <taxon>Eukaryota</taxon>
        <taxon>Fungi</taxon>
        <taxon>Dikarya</taxon>
        <taxon>Ascomycota</taxon>
        <taxon>Saccharomycotina</taxon>
        <taxon>Saccharomycetes</taxon>
        <taxon>Saccharomycetales</taxon>
        <taxon>Saccharomycetaceae</taxon>
        <taxon>Tetrapisispora</taxon>
    </lineage>
</organism>
<dbReference type="RefSeq" id="XP_003687634.1">
    <property type="nucleotide sequence ID" value="XM_003687586.1"/>
</dbReference>
<keyword evidence="2" id="KW-0689">Ribosomal protein</keyword>
<dbReference type="AlphaFoldDB" id="G8BZ72"/>
<dbReference type="InterPro" id="IPR052837">
    <property type="entry name" value="Mitoribosomal_bS21"/>
</dbReference>
<reference evidence="4 5" key="1">
    <citation type="journal article" date="2011" name="Proc. Natl. Acad. Sci. U.S.A.">
        <title>Evolutionary erosion of yeast sex chromosomes by mating-type switching accidents.</title>
        <authorList>
            <person name="Gordon J.L."/>
            <person name="Armisen D."/>
            <person name="Proux-Wera E."/>
            <person name="Oheigeartaigh S.S."/>
            <person name="Byrne K.P."/>
            <person name="Wolfe K.H."/>
        </authorList>
    </citation>
    <scope>NUCLEOTIDE SEQUENCE [LARGE SCALE GENOMIC DNA]</scope>
    <source>
        <strain evidence="5">ATCC 24235 / CBS 4417 / NBRC 1672 / NRRL Y-8282 / UCD 70-5</strain>
    </source>
</reference>
<dbReference type="STRING" id="1071381.G8BZ72"/>
<dbReference type="eggNOG" id="ENOG502SYGP">
    <property type="taxonomic scope" value="Eukaryota"/>
</dbReference>
<accession>G8BZ72</accession>
<dbReference type="OMA" id="RHRREFM"/>
<dbReference type="PANTHER" id="PTHR41237:SF1">
    <property type="entry name" value="SMALL RIBOSOMAL SUBUNIT PROTEIN BS21M"/>
    <property type="match status" value="1"/>
</dbReference>
<evidence type="ECO:0000313" key="4">
    <source>
        <dbReference type="EMBL" id="CCE65200.1"/>
    </source>
</evidence>
<dbReference type="GO" id="GO:0003735">
    <property type="term" value="F:structural constituent of ribosome"/>
    <property type="evidence" value="ECO:0007669"/>
    <property type="project" value="EnsemblFungi"/>
</dbReference>
<sequence>MQFNCWYDRPFQGPVALQIGMFVVRANWMLSKRAFSRTVKVASSQPIFDPLQLNPIRSGGTSNINSSLKDLNDANKKRKQELLKSSFQLQPKDDALSARMVGVQAGRTVDIFNGNTQNGLRQLSSLVYTNNIPQDRKDQMFYKKPGKVAERKRSLRHRKEFKKGFQRLIEIVKDAKRKGY</sequence>
<dbReference type="PANTHER" id="PTHR41237">
    <property type="entry name" value="37S RIBOSOMAL PROTEIN MRP21, MITOCHONDRIAL"/>
    <property type="match status" value="1"/>
</dbReference>
<gene>
    <name evidence="4" type="primary">TPHA0K00660</name>
    <name evidence="4" type="ordered locus">TPHA_0K00660</name>
</gene>
<dbReference type="InterPro" id="IPR001911">
    <property type="entry name" value="Ribosomal_bS21"/>
</dbReference>